<dbReference type="Pfam" id="PF01814">
    <property type="entry name" value="Hemerythrin"/>
    <property type="match status" value="1"/>
</dbReference>
<dbReference type="OrthoDB" id="3212362at2"/>
<evidence type="ECO:0000313" key="3">
    <source>
        <dbReference type="EMBL" id="OHV41116.1"/>
    </source>
</evidence>
<dbReference type="EMBL" id="MBLM01000058">
    <property type="protein sequence ID" value="OHV41116.1"/>
    <property type="molecule type" value="Genomic_DNA"/>
</dbReference>
<dbReference type="RefSeq" id="WP_071083176.1">
    <property type="nucleotide sequence ID" value="NZ_MBLM01000058.1"/>
</dbReference>
<reference evidence="4" key="1">
    <citation type="submission" date="2016-07" db="EMBL/GenBank/DDBJ databases">
        <title>Sequence Frankia sp. strain CcI1.17.</title>
        <authorList>
            <person name="Ghodhbane-Gtari F."/>
            <person name="Swanson E."/>
            <person name="Gueddou A."/>
            <person name="Morris K."/>
            <person name="Hezbri K."/>
            <person name="Ktari A."/>
            <person name="Nouioui I."/>
            <person name="Abebe-Akele F."/>
            <person name="Simpson S."/>
            <person name="Thomas K."/>
            <person name="Gtari M."/>
            <person name="Tisa L.S."/>
            <person name="Hurst S."/>
        </authorList>
    </citation>
    <scope>NUCLEOTIDE SEQUENCE [LARGE SCALE GENOMIC DNA]</scope>
    <source>
        <strain evidence="4">Cc1.17</strain>
    </source>
</reference>
<keyword evidence="4" id="KW-1185">Reference proteome</keyword>
<evidence type="ECO:0000313" key="4">
    <source>
        <dbReference type="Proteomes" id="UP000179627"/>
    </source>
</evidence>
<dbReference type="PANTHER" id="PTHR35585:SF1">
    <property type="entry name" value="HHE DOMAIN PROTEIN (AFU_ORTHOLOGUE AFUA_4G00730)"/>
    <property type="match status" value="1"/>
</dbReference>
<organism evidence="3 4">
    <name type="scientific">Parafrankia colletiae</name>
    <dbReference type="NCBI Taxonomy" id="573497"/>
    <lineage>
        <taxon>Bacteria</taxon>
        <taxon>Bacillati</taxon>
        <taxon>Actinomycetota</taxon>
        <taxon>Actinomycetes</taxon>
        <taxon>Frankiales</taxon>
        <taxon>Frankiaceae</taxon>
        <taxon>Parafrankia</taxon>
    </lineage>
</organism>
<dbReference type="InterPro" id="IPR012312">
    <property type="entry name" value="Hemerythrin-like"/>
</dbReference>
<dbReference type="AlphaFoldDB" id="A0A1S1R5D3"/>
<gene>
    <name evidence="3" type="ORF">CC117_12975</name>
</gene>
<dbReference type="Gene3D" id="1.20.120.520">
    <property type="entry name" value="nmb1532 protein domain like"/>
    <property type="match status" value="1"/>
</dbReference>
<dbReference type="PANTHER" id="PTHR35585">
    <property type="entry name" value="HHE DOMAIN PROTEIN (AFU_ORTHOLOGUE AFUA_4G00730)"/>
    <property type="match status" value="1"/>
</dbReference>
<dbReference type="Proteomes" id="UP000179627">
    <property type="component" value="Unassembled WGS sequence"/>
</dbReference>
<feature type="region of interest" description="Disordered" evidence="1">
    <location>
        <begin position="119"/>
        <end position="138"/>
    </location>
</feature>
<evidence type="ECO:0000256" key="1">
    <source>
        <dbReference type="SAM" id="MobiDB-lite"/>
    </source>
</evidence>
<feature type="region of interest" description="Disordered" evidence="1">
    <location>
        <begin position="154"/>
        <end position="175"/>
    </location>
</feature>
<sequence length="202" mass="22732">MAMSEAEVERARAAQLPDDDVVGVLLRQHARVRDLFADVQSTTGEHRKQAFDELRALLAVHETAEEMVLRPVTAEADRTVAEARNREEDEAAQVLRVLEKMDVNSAEFDRRLAEFEKTVSDHAEHEESEEFPRIRAARTEDQLEHMGRRLRTAEKIAPTHPHPSTAGSPAAQWTIGPVASIIDRVRDAVRSSHRPPRGGRRA</sequence>
<evidence type="ECO:0000259" key="2">
    <source>
        <dbReference type="Pfam" id="PF01814"/>
    </source>
</evidence>
<comment type="caution">
    <text evidence="3">The sequence shown here is derived from an EMBL/GenBank/DDBJ whole genome shotgun (WGS) entry which is preliminary data.</text>
</comment>
<protein>
    <submittedName>
        <fullName evidence="3">Hemerythrin</fullName>
    </submittedName>
</protein>
<accession>A0A1S1R5D3</accession>
<name>A0A1S1R5D3_9ACTN</name>
<feature type="domain" description="Hemerythrin-like" evidence="2">
    <location>
        <begin position="22"/>
        <end position="134"/>
    </location>
</feature>
<proteinExistence type="predicted"/>